<protein>
    <submittedName>
        <fullName evidence="1">Uncharacterized protein</fullName>
    </submittedName>
</protein>
<organism evidence="1 2">
    <name type="scientific">Coprinopsis cinerea (strain Okayama-7 / 130 / ATCC MYA-4618 / FGSC 9003)</name>
    <name type="common">Inky cap fungus</name>
    <name type="synonym">Hormographiella aspergillata</name>
    <dbReference type="NCBI Taxonomy" id="240176"/>
    <lineage>
        <taxon>Eukaryota</taxon>
        <taxon>Fungi</taxon>
        <taxon>Dikarya</taxon>
        <taxon>Basidiomycota</taxon>
        <taxon>Agaricomycotina</taxon>
        <taxon>Agaricomycetes</taxon>
        <taxon>Agaricomycetidae</taxon>
        <taxon>Agaricales</taxon>
        <taxon>Agaricineae</taxon>
        <taxon>Psathyrellaceae</taxon>
        <taxon>Coprinopsis</taxon>
    </lineage>
</organism>
<dbReference type="Proteomes" id="UP000001861">
    <property type="component" value="Unassembled WGS sequence"/>
</dbReference>
<accession>A8NX03</accession>
<dbReference type="VEuPathDB" id="FungiDB:CC1G_00167"/>
<dbReference type="InParanoid" id="A8NX03"/>
<sequence>MMLQNNDEKETILQELVLRLILCEQYKDALNELELYLPAFPYQDNPVLHTYAGLLSLYLAQESATDKGLDPILLRDAQSHFDQALTLDPDNVVAQEFSQSIPELRKGGRMLVHVPSDDEFEMDLDDELDMHSPKVKRTRT</sequence>
<dbReference type="KEGG" id="cci:CC1G_00167"/>
<reference evidence="1 2" key="1">
    <citation type="journal article" date="2010" name="Proc. Natl. Acad. Sci. U.S.A.">
        <title>Insights into evolution of multicellular fungi from the assembled chromosomes of the mushroom Coprinopsis cinerea (Coprinus cinereus).</title>
        <authorList>
            <person name="Stajich J.E."/>
            <person name="Wilke S.K."/>
            <person name="Ahren D."/>
            <person name="Au C.H."/>
            <person name="Birren B.W."/>
            <person name="Borodovsky M."/>
            <person name="Burns C."/>
            <person name="Canback B."/>
            <person name="Casselton L.A."/>
            <person name="Cheng C.K."/>
            <person name="Deng J."/>
            <person name="Dietrich F.S."/>
            <person name="Fargo D.C."/>
            <person name="Farman M.L."/>
            <person name="Gathman A.C."/>
            <person name="Goldberg J."/>
            <person name="Guigo R."/>
            <person name="Hoegger P.J."/>
            <person name="Hooker J.B."/>
            <person name="Huggins A."/>
            <person name="James T.Y."/>
            <person name="Kamada T."/>
            <person name="Kilaru S."/>
            <person name="Kodira C."/>
            <person name="Kues U."/>
            <person name="Kupfer D."/>
            <person name="Kwan H.S."/>
            <person name="Lomsadze A."/>
            <person name="Li W."/>
            <person name="Lilly W.W."/>
            <person name="Ma L.J."/>
            <person name="Mackey A.J."/>
            <person name="Manning G."/>
            <person name="Martin F."/>
            <person name="Muraguchi H."/>
            <person name="Natvig D.O."/>
            <person name="Palmerini H."/>
            <person name="Ramesh M.A."/>
            <person name="Rehmeyer C.J."/>
            <person name="Roe B.A."/>
            <person name="Shenoy N."/>
            <person name="Stanke M."/>
            <person name="Ter-Hovhannisyan V."/>
            <person name="Tunlid A."/>
            <person name="Velagapudi R."/>
            <person name="Vision T.J."/>
            <person name="Zeng Q."/>
            <person name="Zolan M.E."/>
            <person name="Pukkila P.J."/>
        </authorList>
    </citation>
    <scope>NUCLEOTIDE SEQUENCE [LARGE SCALE GENOMIC DNA]</scope>
    <source>
        <strain evidence="2">Okayama-7 / 130 / ATCC MYA-4618 / FGSC 9003</strain>
    </source>
</reference>
<proteinExistence type="predicted"/>
<dbReference type="STRING" id="240176.A8NX03"/>
<dbReference type="OMA" id="DDESTMH"/>
<evidence type="ECO:0000313" key="1">
    <source>
        <dbReference type="EMBL" id="EAU84648.1"/>
    </source>
</evidence>
<keyword evidence="2" id="KW-1185">Reference proteome</keyword>
<comment type="caution">
    <text evidence="1">The sequence shown here is derived from an EMBL/GenBank/DDBJ whole genome shotgun (WGS) entry which is preliminary data.</text>
</comment>
<dbReference type="eggNOG" id="ENOG502S8YE">
    <property type="taxonomic scope" value="Eukaryota"/>
</dbReference>
<evidence type="ECO:0000313" key="2">
    <source>
        <dbReference type="Proteomes" id="UP000001861"/>
    </source>
</evidence>
<dbReference type="EMBL" id="AACS02000005">
    <property type="protein sequence ID" value="EAU84648.1"/>
    <property type="molecule type" value="Genomic_DNA"/>
</dbReference>
<dbReference type="RefSeq" id="XP_001837031.1">
    <property type="nucleotide sequence ID" value="XM_001836979.1"/>
</dbReference>
<dbReference type="AlphaFoldDB" id="A8NX03"/>
<dbReference type="GeneID" id="6013586"/>
<name>A8NX03_COPC7</name>
<gene>
    <name evidence="1" type="ORF">CC1G_00167</name>
</gene>
<dbReference type="OrthoDB" id="2159786at2759"/>